<comment type="caution">
    <text evidence="2">The sequence shown here is derived from an EMBL/GenBank/DDBJ whole genome shotgun (WGS) entry which is preliminary data.</text>
</comment>
<dbReference type="Proteomes" id="UP000324897">
    <property type="component" value="Unassembled WGS sequence"/>
</dbReference>
<proteinExistence type="predicted"/>
<evidence type="ECO:0000313" key="2">
    <source>
        <dbReference type="EMBL" id="TVU16820.1"/>
    </source>
</evidence>
<evidence type="ECO:0000256" key="1">
    <source>
        <dbReference type="SAM" id="MobiDB-lite"/>
    </source>
</evidence>
<feature type="non-terminal residue" evidence="2">
    <location>
        <position position="1"/>
    </location>
</feature>
<dbReference type="Gramene" id="TVU16820">
    <property type="protein sequence ID" value="TVU16820"/>
    <property type="gene ID" value="EJB05_36975"/>
</dbReference>
<dbReference type="AlphaFoldDB" id="A0A5J9TZR6"/>
<name>A0A5J9TZR6_9POAL</name>
<feature type="region of interest" description="Disordered" evidence="1">
    <location>
        <begin position="80"/>
        <end position="135"/>
    </location>
</feature>
<accession>A0A5J9TZR6</accession>
<keyword evidence="3" id="KW-1185">Reference proteome</keyword>
<gene>
    <name evidence="2" type="ORF">EJB05_36975</name>
</gene>
<evidence type="ECO:0000313" key="3">
    <source>
        <dbReference type="Proteomes" id="UP000324897"/>
    </source>
</evidence>
<reference evidence="2 3" key="1">
    <citation type="journal article" date="2019" name="Sci. Rep.">
        <title>A high-quality genome of Eragrostis curvula grass provides insights into Poaceae evolution and supports new strategies to enhance forage quality.</title>
        <authorList>
            <person name="Carballo J."/>
            <person name="Santos B.A.C.M."/>
            <person name="Zappacosta D."/>
            <person name="Garbus I."/>
            <person name="Selva J.P."/>
            <person name="Gallo C.A."/>
            <person name="Diaz A."/>
            <person name="Albertini E."/>
            <person name="Caccamo M."/>
            <person name="Echenique V."/>
        </authorList>
    </citation>
    <scope>NUCLEOTIDE SEQUENCE [LARGE SCALE GENOMIC DNA]</scope>
    <source>
        <strain evidence="3">cv. Victoria</strain>
        <tissue evidence="2">Leaf</tissue>
    </source>
</reference>
<organism evidence="2 3">
    <name type="scientific">Eragrostis curvula</name>
    <name type="common">weeping love grass</name>
    <dbReference type="NCBI Taxonomy" id="38414"/>
    <lineage>
        <taxon>Eukaryota</taxon>
        <taxon>Viridiplantae</taxon>
        <taxon>Streptophyta</taxon>
        <taxon>Embryophyta</taxon>
        <taxon>Tracheophyta</taxon>
        <taxon>Spermatophyta</taxon>
        <taxon>Magnoliopsida</taxon>
        <taxon>Liliopsida</taxon>
        <taxon>Poales</taxon>
        <taxon>Poaceae</taxon>
        <taxon>PACMAD clade</taxon>
        <taxon>Chloridoideae</taxon>
        <taxon>Eragrostideae</taxon>
        <taxon>Eragrostidinae</taxon>
        <taxon>Eragrostis</taxon>
    </lineage>
</organism>
<dbReference type="EMBL" id="RWGY01000030">
    <property type="protein sequence ID" value="TVU16820.1"/>
    <property type="molecule type" value="Genomic_DNA"/>
</dbReference>
<protein>
    <submittedName>
        <fullName evidence="2">Uncharacterized protein</fullName>
    </submittedName>
</protein>
<sequence>MEATAERALAGETTTTVAAICDKIKEETVVQKPVPRQQKRMKKKAEAATVCKQLPGSSADVLPSSSTRDPWAAAIHAKLDPHAPCSARSGDARSPMAPDLRRPAASLPDHQHASRSAAPGLPAGSPTPGSTAASLPIQSRGINVGCTIHMGTNVDLDAITQVIYEKFWTRPYRYQVDEGIV</sequence>